<dbReference type="SUPFAM" id="SSF53218">
    <property type="entry name" value="Molybdenum cofactor biosynthesis proteins"/>
    <property type="match status" value="1"/>
</dbReference>
<dbReference type="EMBL" id="LGGX01000003">
    <property type="protein sequence ID" value="KUK87653.1"/>
    <property type="molecule type" value="Genomic_DNA"/>
</dbReference>
<dbReference type="PIRSF" id="PIRSF006728">
    <property type="entry name" value="CinA"/>
    <property type="match status" value="1"/>
</dbReference>
<sequence>MKASIIIVGDEILKNRVLEDNSTIISSLLLRKGYEITGKFIVGDNFKNIDRVLQMSLKVSNLIVITGGLGPTVDDITLRAVGRSLKRRIIFSEEIYDKISKKMKANSEILKKQSLTINGSKVFENGAGIAFCHLVVYKGIRIFLLPGVTREVRWITDNILDKVISKREVKKEYNIKIFDTTEIQVYQVLKENFDIETLSNIHFYPTFGFIDLYFSKKGVLTFLKNKFKEKCLQSYGKELNLYLKGELEKKNLTLSVAESCTGGFLSKYLTDIKGSSKFFLGGVVVYSNSSKNKILKIDRRLLEKYGAVSSEVGEMMAKSCSKIFESDISVSITGIAGPSGGSIEKPVGTVFISTFYKDRLKSKKYLFSGSRDIIRQKSVNLSIFSILRRIQDE</sequence>
<feature type="domain" description="MoaB/Mog" evidence="1">
    <location>
        <begin position="4"/>
        <end position="167"/>
    </location>
</feature>
<dbReference type="Pfam" id="PF00994">
    <property type="entry name" value="MoCF_biosynth"/>
    <property type="match status" value="1"/>
</dbReference>
<dbReference type="AlphaFoldDB" id="A0A101I2X5"/>
<name>A0A101I2X5_UNCT6</name>
<dbReference type="SMART" id="SM00852">
    <property type="entry name" value="MoCF_biosynth"/>
    <property type="match status" value="1"/>
</dbReference>
<dbReference type="PANTHER" id="PTHR13939">
    <property type="entry name" value="NICOTINAMIDE-NUCLEOTIDE AMIDOHYDROLASE PNCC"/>
    <property type="match status" value="1"/>
</dbReference>
<dbReference type="InterPro" id="IPR008136">
    <property type="entry name" value="CinA_C"/>
</dbReference>
<evidence type="ECO:0000259" key="1">
    <source>
        <dbReference type="SMART" id="SM00852"/>
    </source>
</evidence>
<dbReference type="PATRIC" id="fig|1635277.3.peg.1232"/>
<dbReference type="InterPro" id="IPR001453">
    <property type="entry name" value="MoaB/Mog_dom"/>
</dbReference>
<evidence type="ECO:0000313" key="3">
    <source>
        <dbReference type="Proteomes" id="UP000053467"/>
    </source>
</evidence>
<dbReference type="Gene3D" id="3.40.980.10">
    <property type="entry name" value="MoaB/Mog-like domain"/>
    <property type="match status" value="1"/>
</dbReference>
<dbReference type="InterPro" id="IPR050101">
    <property type="entry name" value="CinA"/>
</dbReference>
<dbReference type="Proteomes" id="UP000053467">
    <property type="component" value="Unassembled WGS sequence"/>
</dbReference>
<accession>A0A101I2X5</accession>
<proteinExistence type="predicted"/>
<gene>
    <name evidence="2" type="ORF">XE03_0544</name>
</gene>
<dbReference type="Gene3D" id="3.90.950.20">
    <property type="entry name" value="CinA-like"/>
    <property type="match status" value="1"/>
</dbReference>
<organism evidence="2 3">
    <name type="scientific">candidate division TA06 bacterium 34_109</name>
    <dbReference type="NCBI Taxonomy" id="1635277"/>
    <lineage>
        <taxon>Bacteria</taxon>
        <taxon>Bacteria division TA06</taxon>
    </lineage>
</organism>
<dbReference type="PANTHER" id="PTHR13939:SF0">
    <property type="entry name" value="NMN AMIDOHYDROLASE-LIKE PROTEIN YFAY"/>
    <property type="match status" value="1"/>
</dbReference>
<dbReference type="SUPFAM" id="SSF142433">
    <property type="entry name" value="CinA-like"/>
    <property type="match status" value="1"/>
</dbReference>
<dbReference type="InterPro" id="IPR036653">
    <property type="entry name" value="CinA-like_C"/>
</dbReference>
<dbReference type="InterPro" id="IPR008135">
    <property type="entry name" value="Competence-induced_CinA"/>
</dbReference>
<evidence type="ECO:0000313" key="2">
    <source>
        <dbReference type="EMBL" id="KUK87653.1"/>
    </source>
</evidence>
<dbReference type="NCBIfam" id="TIGR00199">
    <property type="entry name" value="PncC_domain"/>
    <property type="match status" value="1"/>
</dbReference>
<comment type="caution">
    <text evidence="2">The sequence shown here is derived from an EMBL/GenBank/DDBJ whole genome shotgun (WGS) entry which is preliminary data.</text>
</comment>
<protein>
    <submittedName>
        <fullName evidence="2">CinA-like protein</fullName>
    </submittedName>
</protein>
<dbReference type="InterPro" id="IPR036425">
    <property type="entry name" value="MoaB/Mog-like_dom_sf"/>
</dbReference>
<reference evidence="3" key="1">
    <citation type="journal article" date="2015" name="MBio">
        <title>Genome-Resolved Metagenomic Analysis Reveals Roles for Candidate Phyla and Other Microbial Community Members in Biogeochemical Transformations in Oil Reservoirs.</title>
        <authorList>
            <person name="Hu P."/>
            <person name="Tom L."/>
            <person name="Singh A."/>
            <person name="Thomas B.C."/>
            <person name="Baker B.J."/>
            <person name="Piceno Y.M."/>
            <person name="Andersen G.L."/>
            <person name="Banfield J.F."/>
        </authorList>
    </citation>
    <scope>NUCLEOTIDE SEQUENCE [LARGE SCALE GENOMIC DNA]</scope>
</reference>
<dbReference type="Pfam" id="PF02464">
    <property type="entry name" value="CinA"/>
    <property type="match status" value="1"/>
</dbReference>